<dbReference type="NCBIfam" id="TIGR00255">
    <property type="entry name" value="YicC/YloC family endoribonuclease"/>
    <property type="match status" value="1"/>
</dbReference>
<name>A0A937FFA6_9CLOT</name>
<accession>A0A937FFA6</accession>
<dbReference type="InterPro" id="IPR005229">
    <property type="entry name" value="YicC/YloC-like"/>
</dbReference>
<keyword evidence="4" id="KW-0378">Hydrolase</keyword>
<evidence type="ECO:0000313" key="9">
    <source>
        <dbReference type="Proteomes" id="UP000623681"/>
    </source>
</evidence>
<dbReference type="InterPro" id="IPR013551">
    <property type="entry name" value="YicC-like_C"/>
</dbReference>
<gene>
    <name evidence="8" type="ORF">JK634_03300</name>
</gene>
<feature type="domain" description="Endoribonuclease YicC-like C-terminal" evidence="7">
    <location>
        <begin position="174"/>
        <end position="293"/>
    </location>
</feature>
<comment type="cofactor">
    <cofactor evidence="1">
        <name>a divalent metal cation</name>
        <dbReference type="ChEBI" id="CHEBI:60240"/>
    </cofactor>
</comment>
<dbReference type="GO" id="GO:0004521">
    <property type="term" value="F:RNA endonuclease activity"/>
    <property type="evidence" value="ECO:0007669"/>
    <property type="project" value="InterPro"/>
</dbReference>
<comment type="caution">
    <text evidence="8">The sequence shown here is derived from an EMBL/GenBank/DDBJ whole genome shotgun (WGS) entry which is preliminary data.</text>
</comment>
<evidence type="ECO:0000256" key="3">
    <source>
        <dbReference type="ARBA" id="ARBA00022759"/>
    </source>
</evidence>
<keyword evidence="3" id="KW-0255">Endonuclease</keyword>
<protein>
    <submittedName>
        <fullName evidence="8">YicC family protein</fullName>
    </submittedName>
</protein>
<keyword evidence="2" id="KW-0540">Nuclease</keyword>
<evidence type="ECO:0000313" key="8">
    <source>
        <dbReference type="EMBL" id="MBL4930817.1"/>
    </source>
</evidence>
<dbReference type="EMBL" id="JAESWA010000017">
    <property type="protein sequence ID" value="MBL4930817.1"/>
    <property type="molecule type" value="Genomic_DNA"/>
</dbReference>
<evidence type="ECO:0000256" key="2">
    <source>
        <dbReference type="ARBA" id="ARBA00022722"/>
    </source>
</evidence>
<feature type="domain" description="Endoribonuclease YicC-like N-terminal" evidence="6">
    <location>
        <begin position="3"/>
        <end position="157"/>
    </location>
</feature>
<reference evidence="8" key="1">
    <citation type="submission" date="2021-01" db="EMBL/GenBank/DDBJ databases">
        <title>Genome public.</title>
        <authorList>
            <person name="Liu C."/>
            <person name="Sun Q."/>
        </authorList>
    </citation>
    <scope>NUCLEOTIDE SEQUENCE</scope>
    <source>
        <strain evidence="8">YIM B02565</strain>
    </source>
</reference>
<evidence type="ECO:0000256" key="1">
    <source>
        <dbReference type="ARBA" id="ARBA00001968"/>
    </source>
</evidence>
<dbReference type="Proteomes" id="UP000623681">
    <property type="component" value="Unassembled WGS sequence"/>
</dbReference>
<dbReference type="Pfam" id="PF03755">
    <property type="entry name" value="YicC-like_N"/>
    <property type="match status" value="1"/>
</dbReference>
<organism evidence="8 9">
    <name type="scientific">Clostridium paridis</name>
    <dbReference type="NCBI Taxonomy" id="2803863"/>
    <lineage>
        <taxon>Bacteria</taxon>
        <taxon>Bacillati</taxon>
        <taxon>Bacillota</taxon>
        <taxon>Clostridia</taxon>
        <taxon>Eubacteriales</taxon>
        <taxon>Clostridiaceae</taxon>
        <taxon>Clostridium</taxon>
    </lineage>
</organism>
<sequence length="293" mass="34104">MAKSMTGFGRATSKEGSERIFTVEMKSVNHRYLDLNIRMPKSMISFEDKIRRCISKKINRGKIDIFINLKDYHKGDQVTRFNETLADSYYNSLLEIEKRYPVKNDISLSLIARFPEVITIEEKEQNLQELWVELEPLINEAVDVMVEMREVEGLKLKEDILVKCNEIKENVKIIEAASHKLVDNYKIKLEERIKELTSNMDIDPNRIATEIAIFADKSAVDEEITRLYSHLNQISSTFSLNEPIGRKMDFIIQELNREANTIASKSYDIDITNIVINIKNTIEKIREQIQNIE</sequence>
<dbReference type="PANTHER" id="PTHR30636">
    <property type="entry name" value="UPF0701 PROTEIN YICC"/>
    <property type="match status" value="1"/>
</dbReference>
<dbReference type="RefSeq" id="WP_202766201.1">
    <property type="nucleotide sequence ID" value="NZ_JAESWA010000017.1"/>
</dbReference>
<dbReference type="InterPro" id="IPR013527">
    <property type="entry name" value="YicC-like_N"/>
</dbReference>
<dbReference type="PANTHER" id="PTHR30636:SF3">
    <property type="entry name" value="UPF0701 PROTEIN YICC"/>
    <property type="match status" value="1"/>
</dbReference>
<evidence type="ECO:0000256" key="5">
    <source>
        <dbReference type="ARBA" id="ARBA00035648"/>
    </source>
</evidence>
<dbReference type="AlphaFoldDB" id="A0A937FFA6"/>
<dbReference type="Pfam" id="PF08340">
    <property type="entry name" value="YicC-like_C"/>
    <property type="match status" value="1"/>
</dbReference>
<proteinExistence type="inferred from homology"/>
<dbReference type="GO" id="GO:0016787">
    <property type="term" value="F:hydrolase activity"/>
    <property type="evidence" value="ECO:0007669"/>
    <property type="project" value="UniProtKB-KW"/>
</dbReference>
<evidence type="ECO:0000256" key="4">
    <source>
        <dbReference type="ARBA" id="ARBA00022801"/>
    </source>
</evidence>
<comment type="similarity">
    <text evidence="5">Belongs to the YicC/YloC family.</text>
</comment>
<keyword evidence="9" id="KW-1185">Reference proteome</keyword>
<evidence type="ECO:0000259" key="7">
    <source>
        <dbReference type="Pfam" id="PF08340"/>
    </source>
</evidence>
<evidence type="ECO:0000259" key="6">
    <source>
        <dbReference type="Pfam" id="PF03755"/>
    </source>
</evidence>